<evidence type="ECO:0000313" key="2">
    <source>
        <dbReference type="EMBL" id="MCE0482553.1"/>
    </source>
</evidence>
<feature type="non-terminal residue" evidence="2">
    <location>
        <position position="81"/>
    </location>
</feature>
<dbReference type="EMBL" id="JACEIK010005974">
    <property type="protein sequence ID" value="MCE0482553.1"/>
    <property type="molecule type" value="Genomic_DNA"/>
</dbReference>
<sequence>MVKDHEVSLKYLEERMNLLASQMESRASMMTQERITEDTTPIPNNVDKEDTKWGVEELFFKEMLEGILLNIYGTGSEGLEE</sequence>
<name>A0ABS8VP25_DATST</name>
<evidence type="ECO:0000256" key="1">
    <source>
        <dbReference type="SAM" id="MobiDB-lite"/>
    </source>
</evidence>
<keyword evidence="3" id="KW-1185">Reference proteome</keyword>
<comment type="caution">
    <text evidence="2">The sequence shown here is derived from an EMBL/GenBank/DDBJ whole genome shotgun (WGS) entry which is preliminary data.</text>
</comment>
<feature type="compositionally biased region" description="Polar residues" evidence="1">
    <location>
        <begin position="27"/>
        <end position="43"/>
    </location>
</feature>
<feature type="region of interest" description="Disordered" evidence="1">
    <location>
        <begin position="27"/>
        <end position="48"/>
    </location>
</feature>
<organism evidence="2 3">
    <name type="scientific">Datura stramonium</name>
    <name type="common">Jimsonweed</name>
    <name type="synonym">Common thornapple</name>
    <dbReference type="NCBI Taxonomy" id="4076"/>
    <lineage>
        <taxon>Eukaryota</taxon>
        <taxon>Viridiplantae</taxon>
        <taxon>Streptophyta</taxon>
        <taxon>Embryophyta</taxon>
        <taxon>Tracheophyta</taxon>
        <taxon>Spermatophyta</taxon>
        <taxon>Magnoliopsida</taxon>
        <taxon>eudicotyledons</taxon>
        <taxon>Gunneridae</taxon>
        <taxon>Pentapetalae</taxon>
        <taxon>asterids</taxon>
        <taxon>lamiids</taxon>
        <taxon>Solanales</taxon>
        <taxon>Solanaceae</taxon>
        <taxon>Solanoideae</taxon>
        <taxon>Datureae</taxon>
        <taxon>Datura</taxon>
    </lineage>
</organism>
<dbReference type="Proteomes" id="UP000823775">
    <property type="component" value="Unassembled WGS sequence"/>
</dbReference>
<proteinExistence type="predicted"/>
<accession>A0ABS8VP25</accession>
<protein>
    <submittedName>
        <fullName evidence="2">Uncharacterized protein</fullName>
    </submittedName>
</protein>
<evidence type="ECO:0000313" key="3">
    <source>
        <dbReference type="Proteomes" id="UP000823775"/>
    </source>
</evidence>
<gene>
    <name evidence="2" type="ORF">HAX54_041412</name>
</gene>
<reference evidence="2 3" key="1">
    <citation type="journal article" date="2021" name="BMC Genomics">
        <title>Datura genome reveals duplications of psychoactive alkaloid biosynthetic genes and high mutation rate following tissue culture.</title>
        <authorList>
            <person name="Rajewski A."/>
            <person name="Carter-House D."/>
            <person name="Stajich J."/>
            <person name="Litt A."/>
        </authorList>
    </citation>
    <scope>NUCLEOTIDE SEQUENCE [LARGE SCALE GENOMIC DNA]</scope>
    <source>
        <strain evidence="2">AR-01</strain>
    </source>
</reference>